<dbReference type="PANTHER" id="PTHR43249:SF1">
    <property type="entry name" value="D-GLUCOSIDE 3-DEHYDROGENASE"/>
    <property type="match status" value="1"/>
</dbReference>
<dbReference type="SUPFAM" id="SSF51735">
    <property type="entry name" value="NAD(P)-binding Rossmann-fold domains"/>
    <property type="match status" value="1"/>
</dbReference>
<dbReference type="Pfam" id="PF22725">
    <property type="entry name" value="GFO_IDH_MocA_C3"/>
    <property type="match status" value="1"/>
</dbReference>
<dbReference type="SUPFAM" id="SSF55347">
    <property type="entry name" value="Glyceraldehyde-3-phosphate dehydrogenase-like, C-terminal domain"/>
    <property type="match status" value="1"/>
</dbReference>
<dbReference type="Gene3D" id="3.40.50.720">
    <property type="entry name" value="NAD(P)-binding Rossmann-like Domain"/>
    <property type="match status" value="1"/>
</dbReference>
<dbReference type="InterPro" id="IPR000683">
    <property type="entry name" value="Gfo/Idh/MocA-like_OxRdtase_N"/>
</dbReference>
<evidence type="ECO:0000259" key="1">
    <source>
        <dbReference type="Pfam" id="PF01408"/>
    </source>
</evidence>
<dbReference type="EMBL" id="JBHUDG010000001">
    <property type="protein sequence ID" value="MFD1628272.1"/>
    <property type="molecule type" value="Genomic_DNA"/>
</dbReference>
<gene>
    <name evidence="3" type="ORF">ACFSAH_00205</name>
</gene>
<reference evidence="4" key="1">
    <citation type="journal article" date="2019" name="Int. J. Syst. Evol. Microbiol.">
        <title>The Global Catalogue of Microorganisms (GCM) 10K type strain sequencing project: providing services to taxonomists for standard genome sequencing and annotation.</title>
        <authorList>
            <consortium name="The Broad Institute Genomics Platform"/>
            <consortium name="The Broad Institute Genome Sequencing Center for Infectious Disease"/>
            <person name="Wu L."/>
            <person name="Ma J."/>
        </authorList>
    </citation>
    <scope>NUCLEOTIDE SEQUENCE [LARGE SCALE GENOMIC DNA]</scope>
    <source>
        <strain evidence="4">CCUG 53762</strain>
    </source>
</reference>
<dbReference type="Gene3D" id="3.30.360.10">
    <property type="entry name" value="Dihydrodipicolinate Reductase, domain 2"/>
    <property type="match status" value="1"/>
</dbReference>
<dbReference type="Proteomes" id="UP001597118">
    <property type="component" value="Unassembled WGS sequence"/>
</dbReference>
<comment type="caution">
    <text evidence="3">The sequence shown here is derived from an EMBL/GenBank/DDBJ whole genome shotgun (WGS) entry which is preliminary data.</text>
</comment>
<sequence>MNTNKIYGFGILGAGAIADIHADAISKIANAKLIGVYNRNFDKAQSFSERQACEAFEELDALLEREDLDIICVCTPSGLHEELALKAIQKGKHCLIEKPLEINTQRCDRLIAEANKQGVQLGVIFQSRFYPESKLIKQAIDKQWFGKLAIGSAYVKWSRSEAYYQQNAWRGTWAFDGGGVLMNQGIHAVDVLQWYMGEVESVQAMTGNFRHQQIEVEDTVVAILRFKSGALGTIECSTALHPGFLKRIEITGTEGSVIMEDADITHWEFSNIEANTSYIVKTKDEAKGANGGVSNPMAISSLGHQLQMEDFIQALITSGQPFIDGEEGKKSVKIIEAIYESAKTGKAVEL</sequence>
<proteinExistence type="predicted"/>
<keyword evidence="4" id="KW-1185">Reference proteome</keyword>
<dbReference type="PANTHER" id="PTHR43249">
    <property type="entry name" value="UDP-N-ACETYL-2-AMINO-2-DEOXY-D-GLUCURONATE OXIDASE"/>
    <property type="match status" value="1"/>
</dbReference>
<dbReference type="InterPro" id="IPR036291">
    <property type="entry name" value="NAD(P)-bd_dom_sf"/>
</dbReference>
<evidence type="ECO:0000259" key="2">
    <source>
        <dbReference type="Pfam" id="PF22725"/>
    </source>
</evidence>
<accession>A0ABW4I766</accession>
<dbReference type="InterPro" id="IPR052515">
    <property type="entry name" value="Gfo/Idh/MocA_Oxidoreductase"/>
</dbReference>
<evidence type="ECO:0000313" key="3">
    <source>
        <dbReference type="EMBL" id="MFD1628272.1"/>
    </source>
</evidence>
<dbReference type="InterPro" id="IPR055170">
    <property type="entry name" value="GFO_IDH_MocA-like_dom"/>
</dbReference>
<feature type="domain" description="Gfo/Idh/MocA-like oxidoreductase N-terminal" evidence="1">
    <location>
        <begin position="9"/>
        <end position="124"/>
    </location>
</feature>
<dbReference type="Pfam" id="PF01408">
    <property type="entry name" value="GFO_IDH_MocA"/>
    <property type="match status" value="1"/>
</dbReference>
<evidence type="ECO:0000313" key="4">
    <source>
        <dbReference type="Proteomes" id="UP001597118"/>
    </source>
</evidence>
<protein>
    <submittedName>
        <fullName evidence="3">Gfo/Idh/MocA family protein</fullName>
    </submittedName>
</protein>
<organism evidence="3 4">
    <name type="scientific">Pseudopedobacter beijingensis</name>
    <dbReference type="NCBI Taxonomy" id="1207056"/>
    <lineage>
        <taxon>Bacteria</taxon>
        <taxon>Pseudomonadati</taxon>
        <taxon>Bacteroidota</taxon>
        <taxon>Sphingobacteriia</taxon>
        <taxon>Sphingobacteriales</taxon>
        <taxon>Sphingobacteriaceae</taxon>
        <taxon>Pseudopedobacter</taxon>
    </lineage>
</organism>
<feature type="domain" description="GFO/IDH/MocA-like oxidoreductase" evidence="2">
    <location>
        <begin position="136"/>
        <end position="257"/>
    </location>
</feature>
<name>A0ABW4I766_9SPHI</name>
<dbReference type="RefSeq" id="WP_379660660.1">
    <property type="nucleotide sequence ID" value="NZ_JBHUDG010000001.1"/>
</dbReference>